<dbReference type="Proteomes" id="UP000824890">
    <property type="component" value="Unassembled WGS sequence"/>
</dbReference>
<reference evidence="1 2" key="1">
    <citation type="submission" date="2021-05" db="EMBL/GenBank/DDBJ databases">
        <title>Genome Assembly of Synthetic Allotetraploid Brassica napus Reveals Homoeologous Exchanges between Subgenomes.</title>
        <authorList>
            <person name="Davis J.T."/>
        </authorList>
    </citation>
    <scope>NUCLEOTIDE SEQUENCE [LARGE SCALE GENOMIC DNA]</scope>
    <source>
        <strain evidence="2">cv. Da-Ae</strain>
        <tissue evidence="1">Seedling</tissue>
    </source>
</reference>
<dbReference type="EMBL" id="JAGKQM010000014">
    <property type="protein sequence ID" value="KAH0882861.1"/>
    <property type="molecule type" value="Genomic_DNA"/>
</dbReference>
<gene>
    <name evidence="1" type="ORF">HID58_058957</name>
</gene>
<keyword evidence="2" id="KW-1185">Reference proteome</keyword>
<sequence length="118" mass="13162">LARGFLWPTLVVSSPKRLLQRNSDSRHRLAATVFPSINEDLSVSLYFNCKLFKFVVHVLSIGNGSSLLLGDLKAGCCSSTVVVRLMRFWEARNVKKANKLMVLICSSSNKEIFQGTKT</sequence>
<evidence type="ECO:0000313" key="2">
    <source>
        <dbReference type="Proteomes" id="UP000824890"/>
    </source>
</evidence>
<evidence type="ECO:0000313" key="1">
    <source>
        <dbReference type="EMBL" id="KAH0882861.1"/>
    </source>
</evidence>
<organism evidence="1 2">
    <name type="scientific">Brassica napus</name>
    <name type="common">Rape</name>
    <dbReference type="NCBI Taxonomy" id="3708"/>
    <lineage>
        <taxon>Eukaryota</taxon>
        <taxon>Viridiplantae</taxon>
        <taxon>Streptophyta</taxon>
        <taxon>Embryophyta</taxon>
        <taxon>Tracheophyta</taxon>
        <taxon>Spermatophyta</taxon>
        <taxon>Magnoliopsida</taxon>
        <taxon>eudicotyledons</taxon>
        <taxon>Gunneridae</taxon>
        <taxon>Pentapetalae</taxon>
        <taxon>rosids</taxon>
        <taxon>malvids</taxon>
        <taxon>Brassicales</taxon>
        <taxon>Brassicaceae</taxon>
        <taxon>Brassiceae</taxon>
        <taxon>Brassica</taxon>
    </lineage>
</organism>
<protein>
    <submittedName>
        <fullName evidence="1">Uncharacterized protein</fullName>
    </submittedName>
</protein>
<feature type="non-terminal residue" evidence="1">
    <location>
        <position position="1"/>
    </location>
</feature>
<accession>A0ABQ7ZS76</accession>
<name>A0ABQ7ZS76_BRANA</name>
<proteinExistence type="predicted"/>
<comment type="caution">
    <text evidence="1">The sequence shown here is derived from an EMBL/GenBank/DDBJ whole genome shotgun (WGS) entry which is preliminary data.</text>
</comment>